<dbReference type="AlphaFoldDB" id="A0AA40LTQ5"/>
<evidence type="ECO:0000313" key="2">
    <source>
        <dbReference type="Proteomes" id="UP001177744"/>
    </source>
</evidence>
<gene>
    <name evidence="1" type="ORF">QTO34_007952</name>
</gene>
<comment type="caution">
    <text evidence="1">The sequence shown here is derived from an EMBL/GenBank/DDBJ whole genome shotgun (WGS) entry which is preliminary data.</text>
</comment>
<dbReference type="EMBL" id="JAULJE010000002">
    <property type="protein sequence ID" value="KAK1345495.1"/>
    <property type="molecule type" value="Genomic_DNA"/>
</dbReference>
<accession>A0AA40LTQ5</accession>
<dbReference type="Proteomes" id="UP001177744">
    <property type="component" value="Unassembled WGS sequence"/>
</dbReference>
<sequence length="256" mass="26938">MVSSFTESRCAESAAAATAAAAAPTSSWPRLRCWLRGAAARPGETRAGVAALTSPSFSCLSETAMRGSRSAVHLRRHLGFPWFANRALRAGHGGFFSAAAAGNRQALRTRSLRRHGAWGLPDGCHGDQEDARPCTHGACGGTGPGAFLMVAMAIGRTPGPAHRELVGDREDPVPAEQGMAASRSLQPGSRQALQSRVLVQMDSKNEAKDKKWRAPELEATVASGEDLTVASRAKVASRVVAGAEDKEWILVTKLGC</sequence>
<organism evidence="1 2">
    <name type="scientific">Cnephaeus nilssonii</name>
    <name type="common">Northern bat</name>
    <name type="synonym">Eptesicus nilssonii</name>
    <dbReference type="NCBI Taxonomy" id="3371016"/>
    <lineage>
        <taxon>Eukaryota</taxon>
        <taxon>Metazoa</taxon>
        <taxon>Chordata</taxon>
        <taxon>Craniata</taxon>
        <taxon>Vertebrata</taxon>
        <taxon>Euteleostomi</taxon>
        <taxon>Mammalia</taxon>
        <taxon>Eutheria</taxon>
        <taxon>Laurasiatheria</taxon>
        <taxon>Chiroptera</taxon>
        <taxon>Yangochiroptera</taxon>
        <taxon>Vespertilionidae</taxon>
        <taxon>Cnephaeus</taxon>
    </lineage>
</organism>
<name>A0AA40LTQ5_CNENI</name>
<keyword evidence="2" id="KW-1185">Reference proteome</keyword>
<reference evidence="1" key="1">
    <citation type="submission" date="2023-06" db="EMBL/GenBank/DDBJ databases">
        <title>Reference genome for the Northern bat (Eptesicus nilssonii), a most northern bat species.</title>
        <authorList>
            <person name="Laine V.N."/>
            <person name="Pulliainen A.T."/>
            <person name="Lilley T.M."/>
        </authorList>
    </citation>
    <scope>NUCLEOTIDE SEQUENCE</scope>
    <source>
        <strain evidence="1">BLF_Eptnil</strain>
        <tissue evidence="1">Kidney</tissue>
    </source>
</reference>
<evidence type="ECO:0000313" key="1">
    <source>
        <dbReference type="EMBL" id="KAK1345495.1"/>
    </source>
</evidence>
<protein>
    <submittedName>
        <fullName evidence="1">Uncharacterized protein</fullName>
    </submittedName>
</protein>
<proteinExistence type="predicted"/>